<comment type="caution">
    <text evidence="2">The sequence shown here is derived from an EMBL/GenBank/DDBJ whole genome shotgun (WGS) entry which is preliminary data.</text>
</comment>
<dbReference type="PANTHER" id="PTHR47331">
    <property type="entry name" value="PHD-TYPE DOMAIN-CONTAINING PROTEIN"/>
    <property type="match status" value="1"/>
</dbReference>
<evidence type="ECO:0000256" key="1">
    <source>
        <dbReference type="SAM" id="MobiDB-lite"/>
    </source>
</evidence>
<reference evidence="2 3" key="1">
    <citation type="journal article" date="2019" name="Sci. Rep.">
        <title>Orb-weaving spider Araneus ventricosus genome elucidates the spidroin gene catalogue.</title>
        <authorList>
            <person name="Kono N."/>
            <person name="Nakamura H."/>
            <person name="Ohtoshi R."/>
            <person name="Moran D.A.P."/>
            <person name="Shinohara A."/>
            <person name="Yoshida Y."/>
            <person name="Fujiwara M."/>
            <person name="Mori M."/>
            <person name="Tomita M."/>
            <person name="Arakawa K."/>
        </authorList>
    </citation>
    <scope>NUCLEOTIDE SEQUENCE [LARGE SCALE GENOMIC DNA]</scope>
</reference>
<dbReference type="EMBL" id="BGPR01102025">
    <property type="protein sequence ID" value="GBM61718.1"/>
    <property type="molecule type" value="Genomic_DNA"/>
</dbReference>
<proteinExistence type="predicted"/>
<gene>
    <name evidence="2" type="ORF">AVEN_228242_1</name>
</gene>
<dbReference type="InterPro" id="IPR005312">
    <property type="entry name" value="DUF1759"/>
</dbReference>
<feature type="compositionally biased region" description="Basic and acidic residues" evidence="1">
    <location>
        <begin position="216"/>
        <end position="227"/>
    </location>
</feature>
<accession>A0A4Y2HA15</accession>
<organism evidence="2 3">
    <name type="scientific">Araneus ventricosus</name>
    <name type="common">Orbweaver spider</name>
    <name type="synonym">Epeira ventricosa</name>
    <dbReference type="NCBI Taxonomy" id="182803"/>
    <lineage>
        <taxon>Eukaryota</taxon>
        <taxon>Metazoa</taxon>
        <taxon>Ecdysozoa</taxon>
        <taxon>Arthropoda</taxon>
        <taxon>Chelicerata</taxon>
        <taxon>Arachnida</taxon>
        <taxon>Araneae</taxon>
        <taxon>Araneomorphae</taxon>
        <taxon>Entelegynae</taxon>
        <taxon>Araneoidea</taxon>
        <taxon>Araneidae</taxon>
        <taxon>Araneus</taxon>
    </lineage>
</organism>
<dbReference type="PANTHER" id="PTHR47331:SF5">
    <property type="entry name" value="RIBONUCLEASE H"/>
    <property type="match status" value="1"/>
</dbReference>
<feature type="non-terminal residue" evidence="2">
    <location>
        <position position="1"/>
    </location>
</feature>
<dbReference type="AlphaFoldDB" id="A0A4Y2HA15"/>
<evidence type="ECO:0008006" key="4">
    <source>
        <dbReference type="Google" id="ProtNLM"/>
    </source>
</evidence>
<protein>
    <recommendedName>
        <fullName evidence="4">Peptidase aspartic putative domain-containing protein</fullName>
    </recommendedName>
</protein>
<dbReference type="Proteomes" id="UP000499080">
    <property type="component" value="Unassembled WGS sequence"/>
</dbReference>
<evidence type="ECO:0000313" key="2">
    <source>
        <dbReference type="EMBL" id="GBM61718.1"/>
    </source>
</evidence>
<evidence type="ECO:0000313" key="3">
    <source>
        <dbReference type="Proteomes" id="UP000499080"/>
    </source>
</evidence>
<keyword evidence="3" id="KW-1185">Reference proteome</keyword>
<dbReference type="OrthoDB" id="5967017at2759"/>
<name>A0A4Y2HA15_ARAVE</name>
<sequence length="477" mass="55312">YLKDSSTKDFSERRKVKLPKIELKKFDGDAKNYLSFWSQFRKIHEDSSIPNEDKFQYLLQAVVPKSKAARVVESFPATADNYQKAISQLQERFGRNDLLVQIYVRDLLSMVMKHAATGRSKTDLPALYDELEAKIRALESLGRTQEKYRDFLSPFVESCLPEEVLVAWERSRNQSFTETKESRTLEQLMNFLRQKVKGEEMVNLARTGFASNQSSRRKELHNDHVKQSESTTASALVSLQTPEKTICGFIPRIENKQILNELKRKKTDFTDSFRNETEINLLIGVDVLGKLLTGNTVELESGLTAVETKLGWTVFGKGSYEKDNILTTLSMHSMNVPINKLWQLEVLGISSRTETEKEKGDLDLNDFDDKMKILPDGRYEVKLPWKYDSKNLPSNKELVWKRHERMINRFGKGQFFSDYQKVFQDWEKLNIIERVPDFELNRECHYLSHQPVIKLDSQTTKIRPVFDTSASQRGILL</sequence>
<dbReference type="Pfam" id="PF03564">
    <property type="entry name" value="DUF1759"/>
    <property type="match status" value="1"/>
</dbReference>
<feature type="region of interest" description="Disordered" evidence="1">
    <location>
        <begin position="212"/>
        <end position="234"/>
    </location>
</feature>